<evidence type="ECO:0000313" key="2">
    <source>
        <dbReference type="EMBL" id="TRD23536.1"/>
    </source>
</evidence>
<comment type="caution">
    <text evidence="2">The sequence shown here is derived from an EMBL/GenBank/DDBJ whole genome shotgun (WGS) entry which is preliminary data.</text>
</comment>
<accession>A0A547QB24</accession>
<dbReference type="SMART" id="SM00563">
    <property type="entry name" value="PlsC"/>
    <property type="match status" value="1"/>
</dbReference>
<dbReference type="AlphaFoldDB" id="A0A547QB24"/>
<dbReference type="InterPro" id="IPR002123">
    <property type="entry name" value="Plipid/glycerol_acylTrfase"/>
</dbReference>
<dbReference type="Proteomes" id="UP000318590">
    <property type="component" value="Unassembled WGS sequence"/>
</dbReference>
<evidence type="ECO:0000313" key="3">
    <source>
        <dbReference type="Proteomes" id="UP000318590"/>
    </source>
</evidence>
<feature type="domain" description="Phospholipid/glycerol acyltransferase" evidence="1">
    <location>
        <begin position="82"/>
        <end position="204"/>
    </location>
</feature>
<reference evidence="2 3" key="1">
    <citation type="submission" date="2019-06" db="EMBL/GenBank/DDBJ databases">
        <title>Paenimaribius caenipelagi gen. nov., sp. nov., isolated from a tidal flat.</title>
        <authorList>
            <person name="Yoon J.-H."/>
        </authorList>
    </citation>
    <scope>NUCLEOTIDE SEQUENCE [LARGE SCALE GENOMIC DNA]</scope>
    <source>
        <strain evidence="2 3">JBTF-M29</strain>
    </source>
</reference>
<keyword evidence="2" id="KW-0012">Acyltransferase</keyword>
<keyword evidence="3" id="KW-1185">Reference proteome</keyword>
<dbReference type="Pfam" id="PF01553">
    <property type="entry name" value="Acyltransferase"/>
    <property type="match status" value="1"/>
</dbReference>
<dbReference type="RefSeq" id="WP_142832859.1">
    <property type="nucleotide sequence ID" value="NZ_VFSV01000001.1"/>
</dbReference>
<gene>
    <name evidence="2" type="ORF">FEV53_00530</name>
</gene>
<evidence type="ECO:0000259" key="1">
    <source>
        <dbReference type="SMART" id="SM00563"/>
    </source>
</evidence>
<dbReference type="EMBL" id="VFSV01000001">
    <property type="protein sequence ID" value="TRD23536.1"/>
    <property type="molecule type" value="Genomic_DNA"/>
</dbReference>
<dbReference type="OrthoDB" id="1113830at2"/>
<protein>
    <submittedName>
        <fullName evidence="2">Glycerol acyltransferase</fullName>
    </submittedName>
</protein>
<dbReference type="GO" id="GO:0016746">
    <property type="term" value="F:acyltransferase activity"/>
    <property type="evidence" value="ECO:0007669"/>
    <property type="project" value="UniProtKB-KW"/>
</dbReference>
<organism evidence="2 3">
    <name type="scientific">Palleronia caenipelagi</name>
    <dbReference type="NCBI Taxonomy" id="2489174"/>
    <lineage>
        <taxon>Bacteria</taxon>
        <taxon>Pseudomonadati</taxon>
        <taxon>Pseudomonadota</taxon>
        <taxon>Alphaproteobacteria</taxon>
        <taxon>Rhodobacterales</taxon>
        <taxon>Roseobacteraceae</taxon>
        <taxon>Palleronia</taxon>
    </lineage>
</organism>
<keyword evidence="2" id="KW-0808">Transferase</keyword>
<name>A0A547QB24_9RHOB</name>
<proteinExistence type="predicted"/>
<dbReference type="SUPFAM" id="SSF69593">
    <property type="entry name" value="Glycerol-3-phosphate (1)-acyltransferase"/>
    <property type="match status" value="1"/>
</dbReference>
<sequence>MTIKDRIDEQIVERAAWLDQPGPAVAAARRVLHKMLSYDKTIALANEMEDWSGDAMMTRLGHMLARDVEVTGFDRIPRHGGALMVCNHPTGIADGVVLYHLLREARPDLFFYANSDILKVVPQLEVMIAPVEWREDKRNHAKMRETMAYTRKAMNENRLGIIFPSGRLAKRRGLRLYERPWMTSAAMIARKFDVPIIPVNIRARNSALFYLFDFIHPSLRDITLFHETLNKAEQPYRVTVGDPISPSALSKDADASIELLRKATLSLGGRHAPEVSLVDMTRRPSWVSGSS</sequence>